<feature type="coiled-coil region" evidence="4">
    <location>
        <begin position="223"/>
        <end position="257"/>
    </location>
</feature>
<dbReference type="Proteomes" id="UP000255024">
    <property type="component" value="Unassembled WGS sequence"/>
</dbReference>
<dbReference type="GO" id="GO:0016887">
    <property type="term" value="F:ATP hydrolysis activity"/>
    <property type="evidence" value="ECO:0007669"/>
    <property type="project" value="InterPro"/>
</dbReference>
<dbReference type="InterPro" id="IPR050611">
    <property type="entry name" value="ABCF"/>
</dbReference>
<keyword evidence="4" id="KW-0175">Coiled coil</keyword>
<keyword evidence="7" id="KW-1185">Reference proteome</keyword>
<dbReference type="PANTHER" id="PTHR19211:SF6">
    <property type="entry name" value="BLL7188 PROTEIN"/>
    <property type="match status" value="1"/>
</dbReference>
<evidence type="ECO:0000259" key="5">
    <source>
        <dbReference type="PROSITE" id="PS50893"/>
    </source>
</evidence>
<proteinExistence type="predicted"/>
<evidence type="ECO:0000256" key="4">
    <source>
        <dbReference type="SAM" id="Coils"/>
    </source>
</evidence>
<dbReference type="GO" id="GO:0005524">
    <property type="term" value="F:ATP binding"/>
    <property type="evidence" value="ECO:0007669"/>
    <property type="project" value="UniProtKB-KW"/>
</dbReference>
<evidence type="ECO:0000256" key="1">
    <source>
        <dbReference type="ARBA" id="ARBA00022737"/>
    </source>
</evidence>
<dbReference type="InterPro" id="IPR027417">
    <property type="entry name" value="P-loop_NTPase"/>
</dbReference>
<dbReference type="PROSITE" id="PS50893">
    <property type="entry name" value="ABC_TRANSPORTER_2"/>
    <property type="match status" value="1"/>
</dbReference>
<feature type="domain" description="ABC transporter" evidence="5">
    <location>
        <begin position="3"/>
        <end position="235"/>
    </location>
</feature>
<dbReference type="InterPro" id="IPR003593">
    <property type="entry name" value="AAA+_ATPase"/>
</dbReference>
<keyword evidence="1" id="KW-0677">Repeat</keyword>
<evidence type="ECO:0000256" key="3">
    <source>
        <dbReference type="ARBA" id="ARBA00022840"/>
    </source>
</evidence>
<accession>A0A378U5J1</accession>
<dbReference type="SMART" id="SM00382">
    <property type="entry name" value="AAA"/>
    <property type="match status" value="2"/>
</dbReference>
<dbReference type="PANTHER" id="PTHR19211">
    <property type="entry name" value="ATP-BINDING TRANSPORT PROTEIN-RELATED"/>
    <property type="match status" value="1"/>
</dbReference>
<dbReference type="AlphaFoldDB" id="A0A378U5J1"/>
<dbReference type="EMBL" id="UGQL01000002">
    <property type="protein sequence ID" value="STZ69750.1"/>
    <property type="molecule type" value="Genomic_DNA"/>
</dbReference>
<dbReference type="FunFam" id="3.40.50.300:FF:000011">
    <property type="entry name" value="Putative ABC transporter ATP-binding component"/>
    <property type="match status" value="1"/>
</dbReference>
<name>A0A378U5J1_MYROD</name>
<keyword evidence="3 6" id="KW-0067">ATP-binding</keyword>
<organism evidence="6 7">
    <name type="scientific">Myroides odoratus</name>
    <name type="common">Flavobacterium odoratum</name>
    <dbReference type="NCBI Taxonomy" id="256"/>
    <lineage>
        <taxon>Bacteria</taxon>
        <taxon>Pseudomonadati</taxon>
        <taxon>Bacteroidota</taxon>
        <taxon>Flavobacteriia</taxon>
        <taxon>Flavobacteriales</taxon>
        <taxon>Flavobacteriaceae</taxon>
        <taxon>Myroides</taxon>
    </lineage>
</organism>
<dbReference type="SUPFAM" id="SSF52540">
    <property type="entry name" value="P-loop containing nucleoside triphosphate hydrolases"/>
    <property type="match status" value="2"/>
</dbReference>
<dbReference type="RefSeq" id="WP_115092402.1">
    <property type="nucleotide sequence ID" value="NZ_CP068107.1"/>
</dbReference>
<evidence type="ECO:0000313" key="7">
    <source>
        <dbReference type="Proteomes" id="UP000255024"/>
    </source>
</evidence>
<sequence length="529" mass="60120">MSIVIKNLSYEHSDKTPLFHQVDLVLNKGEKANLIGANGTGKSTLLKLISTTSLPAIQLGGTAYYLPQINTNQITGQTIQEALQTDKKLQALHRILQGSVEEQDYIDLDDDWQIEENIAQALQYWQLEGKDLTLPMHQLSGGQQMRVYFASIHIHQPDILLLDEPTNHIDQATRQLLFDFLDQYRGTVLLVSHDIELLNRQSLTFEITTQGIQAYKGNYDFYKMQKQEELSSLQHRIDTLSKDLRQVKTDQQKLLQKQQKAVGQHKKAEQKGGLPKIVVNTLKNAAENSSAKSTEVQVEKQQKLQGELWELKDQLEQVKPFHLNFNSSNLHTNKVLFQVKEVNYQYESTADCIWSTPLNLEIRSGERLLIEGVNGSGKSTLLQLLAGKLQPTTGQVERLTPNIVYLDQFYALLDHHKTILEQAQAFNHNLLDEASLKNTLFQYGFRPESWTKPIMQLSGGECLRLTVCCLNLSLASIDVLLLDEPSNNLDIFGLESLYQALKTYQGTIVFVSHDMNLREAIQPNRVIEM</sequence>
<reference evidence="6 7" key="1">
    <citation type="submission" date="2018-06" db="EMBL/GenBank/DDBJ databases">
        <authorList>
            <consortium name="Pathogen Informatics"/>
            <person name="Doyle S."/>
        </authorList>
    </citation>
    <scope>NUCLEOTIDE SEQUENCE [LARGE SCALE GENOMIC DNA]</scope>
    <source>
        <strain evidence="6 7">NCTC11179</strain>
    </source>
</reference>
<gene>
    <name evidence="6" type="primary">yheS_3</name>
    <name evidence="6" type="ORF">NCTC11179_03267</name>
</gene>
<protein>
    <submittedName>
        <fullName evidence="6">Uncharacterized ABC transporter ATP-binding protein YheS</fullName>
    </submittedName>
</protein>
<dbReference type="InterPro" id="IPR003439">
    <property type="entry name" value="ABC_transporter-like_ATP-bd"/>
</dbReference>
<dbReference type="Pfam" id="PF00005">
    <property type="entry name" value="ABC_tran"/>
    <property type="match status" value="2"/>
</dbReference>
<dbReference type="CDD" id="cd03221">
    <property type="entry name" value="ABCF_EF-3"/>
    <property type="match status" value="1"/>
</dbReference>
<evidence type="ECO:0000256" key="2">
    <source>
        <dbReference type="ARBA" id="ARBA00022741"/>
    </source>
</evidence>
<keyword evidence="2" id="KW-0547">Nucleotide-binding</keyword>
<dbReference type="Gene3D" id="3.40.50.300">
    <property type="entry name" value="P-loop containing nucleotide triphosphate hydrolases"/>
    <property type="match status" value="2"/>
</dbReference>
<evidence type="ECO:0000313" key="6">
    <source>
        <dbReference type="EMBL" id="STZ69750.1"/>
    </source>
</evidence>